<feature type="domain" description="Amidase" evidence="1">
    <location>
        <begin position="33"/>
        <end position="489"/>
    </location>
</feature>
<dbReference type="InterPro" id="IPR036928">
    <property type="entry name" value="AS_sf"/>
</dbReference>
<dbReference type="Pfam" id="PF01425">
    <property type="entry name" value="Amidase"/>
    <property type="match status" value="1"/>
</dbReference>
<evidence type="ECO:0000313" key="3">
    <source>
        <dbReference type="Proteomes" id="UP000027222"/>
    </source>
</evidence>
<dbReference type="STRING" id="685588.A0A067T0A1"/>
<keyword evidence="3" id="KW-1185">Reference proteome</keyword>
<dbReference type="SUPFAM" id="SSF75304">
    <property type="entry name" value="Amidase signature (AS) enzymes"/>
    <property type="match status" value="1"/>
</dbReference>
<evidence type="ECO:0000259" key="1">
    <source>
        <dbReference type="Pfam" id="PF01425"/>
    </source>
</evidence>
<sequence>MAPYSVQDLPDLYEAPIAELQRGLEAGTFTSVDLVKAYFARIAEVNTEGPCLRAVLETNPSALKQAADLDEERKTKGMRSALHGIPLLIKDNIATIHEEGMNTTAGSYALLNSVVPRDATVTAKLRGAGAIFIGKAQLSEWANFRGTVPSGFSGRGGQATNPYYPKADASGSSTGSGIGTAIGLAAGSLGSETDGSITSPSSHCNIVGIKPTVGLTSRAGVIPISSHQDTVGPMCRTVADAAVVLNYIVGPDPLDEITLSQPKEIPDYTKALDVNALKGIRVGVPRLFQGKDEDIITDFNAALETMKELGAVIVDPADFPNAADLVANKGEDLVLRADLKVDLQKYLEGLVEVPSGVRTLADVIAFNEKNADKELIEPYWTSQDRMIEAQATPMDDAYFKALAANERMGREEGIDATLKKFNLDVLVVPAAGRAGRAAAIAGYPIVCVPLGFHPESMTVPPAEPIIKDKAPGLPHGLSFIGTAFSEFKLISYAYAYEQKSQTRLKRLAYAEAIPKTQLKDVITT</sequence>
<dbReference type="PANTHER" id="PTHR42678">
    <property type="entry name" value="AMIDASE"/>
    <property type="match status" value="1"/>
</dbReference>
<proteinExistence type="predicted"/>
<evidence type="ECO:0000313" key="2">
    <source>
        <dbReference type="EMBL" id="KDR73359.1"/>
    </source>
</evidence>
<dbReference type="PANTHER" id="PTHR42678:SF34">
    <property type="entry name" value="OS04G0183300 PROTEIN"/>
    <property type="match status" value="1"/>
</dbReference>
<dbReference type="EMBL" id="KL142386">
    <property type="protein sequence ID" value="KDR73359.1"/>
    <property type="molecule type" value="Genomic_DNA"/>
</dbReference>
<organism evidence="2 3">
    <name type="scientific">Galerina marginata (strain CBS 339.88)</name>
    <dbReference type="NCBI Taxonomy" id="685588"/>
    <lineage>
        <taxon>Eukaryota</taxon>
        <taxon>Fungi</taxon>
        <taxon>Dikarya</taxon>
        <taxon>Basidiomycota</taxon>
        <taxon>Agaricomycotina</taxon>
        <taxon>Agaricomycetes</taxon>
        <taxon>Agaricomycetidae</taxon>
        <taxon>Agaricales</taxon>
        <taxon>Agaricineae</taxon>
        <taxon>Strophariaceae</taxon>
        <taxon>Galerina</taxon>
    </lineage>
</organism>
<dbReference type="AlphaFoldDB" id="A0A067T0A1"/>
<accession>A0A067T0A1</accession>
<dbReference type="Proteomes" id="UP000027222">
    <property type="component" value="Unassembled WGS sequence"/>
</dbReference>
<protein>
    <recommendedName>
        <fullName evidence="1">Amidase domain-containing protein</fullName>
    </recommendedName>
</protein>
<dbReference type="Gene3D" id="3.90.1300.10">
    <property type="entry name" value="Amidase signature (AS) domain"/>
    <property type="match status" value="1"/>
</dbReference>
<dbReference type="InterPro" id="IPR023631">
    <property type="entry name" value="Amidase_dom"/>
</dbReference>
<dbReference type="OrthoDB" id="566138at2759"/>
<reference evidence="3" key="1">
    <citation type="journal article" date="2014" name="Proc. Natl. Acad. Sci. U.S.A.">
        <title>Extensive sampling of basidiomycete genomes demonstrates inadequacy of the white-rot/brown-rot paradigm for wood decay fungi.</title>
        <authorList>
            <person name="Riley R."/>
            <person name="Salamov A.A."/>
            <person name="Brown D.W."/>
            <person name="Nagy L.G."/>
            <person name="Floudas D."/>
            <person name="Held B.W."/>
            <person name="Levasseur A."/>
            <person name="Lombard V."/>
            <person name="Morin E."/>
            <person name="Otillar R."/>
            <person name="Lindquist E.A."/>
            <person name="Sun H."/>
            <person name="LaButti K.M."/>
            <person name="Schmutz J."/>
            <person name="Jabbour D."/>
            <person name="Luo H."/>
            <person name="Baker S.E."/>
            <person name="Pisabarro A.G."/>
            <person name="Walton J.D."/>
            <person name="Blanchette R.A."/>
            <person name="Henrissat B."/>
            <person name="Martin F."/>
            <person name="Cullen D."/>
            <person name="Hibbett D.S."/>
            <person name="Grigoriev I.V."/>
        </authorList>
    </citation>
    <scope>NUCLEOTIDE SEQUENCE [LARGE SCALE GENOMIC DNA]</scope>
    <source>
        <strain evidence="3">CBS 339.88</strain>
    </source>
</reference>
<dbReference type="HOGENOM" id="CLU_009600_14_1_1"/>
<gene>
    <name evidence="2" type="ORF">GALMADRAFT_101041</name>
</gene>
<name>A0A067T0A1_GALM3</name>